<accession>A0ABD1CBT1</accession>
<name>A0ABD1CBT1_CULPP</name>
<gene>
    <name evidence="1" type="ORF">pipiens_018428</name>
</gene>
<dbReference type="AlphaFoldDB" id="A0ABD1CBT1"/>
<protein>
    <submittedName>
        <fullName evidence="1">Uncharacterized protein</fullName>
    </submittedName>
</protein>
<comment type="caution">
    <text evidence="1">The sequence shown here is derived from an EMBL/GenBank/DDBJ whole genome shotgun (WGS) entry which is preliminary data.</text>
</comment>
<evidence type="ECO:0000313" key="1">
    <source>
        <dbReference type="EMBL" id="KAL1373823.1"/>
    </source>
</evidence>
<evidence type="ECO:0000313" key="2">
    <source>
        <dbReference type="Proteomes" id="UP001562425"/>
    </source>
</evidence>
<feature type="non-terminal residue" evidence="1">
    <location>
        <position position="1"/>
    </location>
</feature>
<organism evidence="1 2">
    <name type="scientific">Culex pipiens pipiens</name>
    <name type="common">Northern house mosquito</name>
    <dbReference type="NCBI Taxonomy" id="38569"/>
    <lineage>
        <taxon>Eukaryota</taxon>
        <taxon>Metazoa</taxon>
        <taxon>Ecdysozoa</taxon>
        <taxon>Arthropoda</taxon>
        <taxon>Hexapoda</taxon>
        <taxon>Insecta</taxon>
        <taxon>Pterygota</taxon>
        <taxon>Neoptera</taxon>
        <taxon>Endopterygota</taxon>
        <taxon>Diptera</taxon>
        <taxon>Nematocera</taxon>
        <taxon>Culicoidea</taxon>
        <taxon>Culicidae</taxon>
        <taxon>Culicinae</taxon>
        <taxon>Culicini</taxon>
        <taxon>Culex</taxon>
        <taxon>Culex</taxon>
    </lineage>
</organism>
<dbReference type="Proteomes" id="UP001562425">
    <property type="component" value="Unassembled WGS sequence"/>
</dbReference>
<keyword evidence="2" id="KW-1185">Reference proteome</keyword>
<reference evidence="1 2" key="1">
    <citation type="submission" date="2024-05" db="EMBL/GenBank/DDBJ databases">
        <title>Culex pipiens pipiens assembly and annotation.</title>
        <authorList>
            <person name="Alout H."/>
            <person name="Durand T."/>
        </authorList>
    </citation>
    <scope>NUCLEOTIDE SEQUENCE [LARGE SCALE GENOMIC DNA]</scope>
    <source>
        <strain evidence="1">HA-2024</strain>
        <tissue evidence="1">Whole body</tissue>
    </source>
</reference>
<proteinExistence type="predicted"/>
<dbReference type="EMBL" id="JBEHCU010013942">
    <property type="protein sequence ID" value="KAL1373823.1"/>
    <property type="molecule type" value="Genomic_DNA"/>
</dbReference>
<sequence>PKGILRSTIRVKVSLAARGALEVVLASGKTSWVALLVMVTPAVRCIPEILRATIRVKVSLAARGALEVVLASGKTSWVALLVKVTPTVSCFPDVTPVRKEALLVAMLVEVTTMDDRVPDI</sequence>